<organism evidence="2 3">
    <name type="scientific">Bradyrhizobium ottawaense</name>
    <dbReference type="NCBI Taxonomy" id="931866"/>
    <lineage>
        <taxon>Bacteria</taxon>
        <taxon>Pseudomonadati</taxon>
        <taxon>Pseudomonadota</taxon>
        <taxon>Alphaproteobacteria</taxon>
        <taxon>Hyphomicrobiales</taxon>
        <taxon>Nitrobacteraceae</taxon>
        <taxon>Bradyrhizobium</taxon>
    </lineage>
</organism>
<evidence type="ECO:0000313" key="3">
    <source>
        <dbReference type="Proteomes" id="UP001565369"/>
    </source>
</evidence>
<sequence length="188" mass="20960">MTDMGSHPRSAFRPSFASSPHPQLKEGAGKAGSRLAPIDRHAKSRLRMLHAQRVTGQPEHPGLPCAVALRLMSCSPRGALHYCPRRLADGWRMRPVGRHPSPQDLAHRPRAPGPHDFAVRRSHRSCARYFRSRLSALRKHFAPMQLASTAARPAFVTIAIRPSSSGRVERCIRRFRNSVKWNIFAAAG</sequence>
<dbReference type="EMBL" id="JBGBZJ010000003">
    <property type="protein sequence ID" value="MEY9457211.1"/>
    <property type="molecule type" value="Genomic_DNA"/>
</dbReference>
<evidence type="ECO:0000313" key="2">
    <source>
        <dbReference type="EMBL" id="MEY9457211.1"/>
    </source>
</evidence>
<accession>A0ABV4G005</accession>
<proteinExistence type="predicted"/>
<comment type="caution">
    <text evidence="2">The sequence shown here is derived from an EMBL/GenBank/DDBJ whole genome shotgun (WGS) entry which is preliminary data.</text>
</comment>
<gene>
    <name evidence="2" type="ORF">ABIG07_006159</name>
</gene>
<keyword evidence="3" id="KW-1185">Reference proteome</keyword>
<protein>
    <submittedName>
        <fullName evidence="2">Uncharacterized protein</fullName>
    </submittedName>
</protein>
<reference evidence="2 3" key="1">
    <citation type="submission" date="2024-07" db="EMBL/GenBank/DDBJ databases">
        <title>Genomic Encyclopedia of Type Strains, Phase V (KMG-V): Genome sequencing to study the core and pangenomes of soil and plant-associated prokaryotes.</title>
        <authorList>
            <person name="Whitman W."/>
        </authorList>
    </citation>
    <scope>NUCLEOTIDE SEQUENCE [LARGE SCALE GENOMIC DNA]</scope>
    <source>
        <strain evidence="2 3">USDA 152</strain>
    </source>
</reference>
<name>A0ABV4G005_9BRAD</name>
<evidence type="ECO:0000256" key="1">
    <source>
        <dbReference type="SAM" id="MobiDB-lite"/>
    </source>
</evidence>
<dbReference type="Proteomes" id="UP001565369">
    <property type="component" value="Unassembled WGS sequence"/>
</dbReference>
<feature type="region of interest" description="Disordered" evidence="1">
    <location>
        <begin position="1"/>
        <end position="35"/>
    </location>
</feature>